<proteinExistence type="predicted"/>
<evidence type="ECO:0000259" key="1">
    <source>
        <dbReference type="PROSITE" id="PS50041"/>
    </source>
</evidence>
<dbReference type="Gene3D" id="3.10.100.10">
    <property type="entry name" value="Mannose-Binding Protein A, subunit A"/>
    <property type="match status" value="1"/>
</dbReference>
<dbReference type="PROSITE" id="PS50041">
    <property type="entry name" value="C_TYPE_LECTIN_2"/>
    <property type="match status" value="1"/>
</dbReference>
<dbReference type="InterPro" id="IPR050801">
    <property type="entry name" value="Ca-Dep_Lectins_ImmuneDev"/>
</dbReference>
<dbReference type="SUPFAM" id="SSF56436">
    <property type="entry name" value="C-type lectin-like"/>
    <property type="match status" value="1"/>
</dbReference>
<accession>A0A0L8HAE0</accession>
<dbReference type="EMBL" id="KQ418723">
    <property type="protein sequence ID" value="KOF86157.1"/>
    <property type="molecule type" value="Genomic_DNA"/>
</dbReference>
<name>A0A0L8HAE0_OCTBM</name>
<dbReference type="InterPro" id="IPR001304">
    <property type="entry name" value="C-type_lectin-like"/>
</dbReference>
<dbReference type="SUPFAM" id="SSF57414">
    <property type="entry name" value="Hairpin loop containing domain-like"/>
    <property type="match status" value="1"/>
</dbReference>
<dbReference type="KEGG" id="obi:106871887"/>
<dbReference type="Pfam" id="PF00059">
    <property type="entry name" value="Lectin_C"/>
    <property type="match status" value="1"/>
</dbReference>
<dbReference type="SMART" id="SM00034">
    <property type="entry name" value="CLECT"/>
    <property type="match status" value="1"/>
</dbReference>
<dbReference type="PANTHER" id="PTHR22801">
    <property type="entry name" value="LITHOSTATHINE"/>
    <property type="match status" value="1"/>
</dbReference>
<dbReference type="PANTHER" id="PTHR22801:SF63">
    <property type="entry name" value="C-TYPE LECTIN DOMAIN-CONTAINING PROTEIN"/>
    <property type="match status" value="1"/>
</dbReference>
<dbReference type="InterPro" id="IPR016186">
    <property type="entry name" value="C-type_lectin-like/link_sf"/>
</dbReference>
<dbReference type="OMA" id="GERYICE"/>
<sequence>MYSFSVNKIIRKANIHVITFSVLLFQMCLGSNVTFREYYGTRIHPSETGIPEADKLNKMSNIRSQIECFSFCMANSECGMTIYSNSDKVCILRKIKQLPSSTSFIDIPANSIYTMLQAPECPTSAGYTYSPEFRLCFQISSEKASWNHAADICNEDRGQLIHMKNIEIMYYIQDKLNQWSDVNFYFGLSKDINKNVFVWQNGEVPTFDFWMEDRPDNHGGNQDCGLLDKRSNHSWNDELCNLATGERYICEIVVR</sequence>
<feature type="domain" description="C-type lectin" evidence="1">
    <location>
        <begin position="136"/>
        <end position="241"/>
    </location>
</feature>
<evidence type="ECO:0000313" key="2">
    <source>
        <dbReference type="EMBL" id="KOF86157.1"/>
    </source>
</evidence>
<gene>
    <name evidence="2" type="ORF">OCBIM_22019153mg</name>
</gene>
<dbReference type="InterPro" id="IPR016187">
    <property type="entry name" value="CTDL_fold"/>
</dbReference>
<organism evidence="2">
    <name type="scientific">Octopus bimaculoides</name>
    <name type="common">California two-spotted octopus</name>
    <dbReference type="NCBI Taxonomy" id="37653"/>
    <lineage>
        <taxon>Eukaryota</taxon>
        <taxon>Metazoa</taxon>
        <taxon>Spiralia</taxon>
        <taxon>Lophotrochozoa</taxon>
        <taxon>Mollusca</taxon>
        <taxon>Cephalopoda</taxon>
        <taxon>Coleoidea</taxon>
        <taxon>Octopodiformes</taxon>
        <taxon>Octopoda</taxon>
        <taxon>Incirrata</taxon>
        <taxon>Octopodidae</taxon>
        <taxon>Octopus</taxon>
    </lineage>
</organism>
<protein>
    <recommendedName>
        <fullName evidence="1">C-type lectin domain-containing protein</fullName>
    </recommendedName>
</protein>
<dbReference type="OrthoDB" id="6136486at2759"/>
<reference evidence="2" key="1">
    <citation type="submission" date="2015-07" db="EMBL/GenBank/DDBJ databases">
        <title>MeaNS - Measles Nucleotide Surveillance Program.</title>
        <authorList>
            <person name="Tran T."/>
            <person name="Druce J."/>
        </authorList>
    </citation>
    <scope>NUCLEOTIDE SEQUENCE</scope>
    <source>
        <strain evidence="2">UCB-OBI-ISO-001</strain>
        <tissue evidence="2">Gonad</tissue>
    </source>
</reference>
<dbReference type="CDD" id="cd00037">
    <property type="entry name" value="CLECT"/>
    <property type="match status" value="1"/>
</dbReference>
<dbReference type="AlphaFoldDB" id="A0A0L8HAE0"/>